<dbReference type="SMART" id="SM00692">
    <property type="entry name" value="DM3"/>
    <property type="match status" value="1"/>
</dbReference>
<evidence type="ECO:0000313" key="8">
    <source>
        <dbReference type="Proteomes" id="UP000030746"/>
    </source>
</evidence>
<dbReference type="Pfam" id="PF05485">
    <property type="entry name" value="THAP"/>
    <property type="match status" value="1"/>
</dbReference>
<evidence type="ECO:0000259" key="6">
    <source>
        <dbReference type="PROSITE" id="PS50950"/>
    </source>
</evidence>
<feature type="non-terminal residue" evidence="7">
    <location>
        <position position="1"/>
    </location>
</feature>
<evidence type="ECO:0000256" key="5">
    <source>
        <dbReference type="PROSITE-ProRule" id="PRU00309"/>
    </source>
</evidence>
<dbReference type="InterPro" id="IPR006612">
    <property type="entry name" value="THAP_Znf"/>
</dbReference>
<dbReference type="AlphaFoldDB" id="V3ZMS5"/>
<dbReference type="KEGG" id="lgi:LOTGIDRAFT_107747"/>
<sequence>TTYRTNYAYLYFRYPLKDPERLKKWLVNLKRVDFEPTKHTILCSRHFEEKCFLITLERTYLKDDAVPTIFDFPDHLMKVSIIKTFTKLLRYFTHLLYS</sequence>
<proteinExistence type="predicted"/>
<dbReference type="OrthoDB" id="6159990at2759"/>
<name>V3ZMS5_LOTGI</name>
<dbReference type="SMART" id="SM00980">
    <property type="entry name" value="THAP"/>
    <property type="match status" value="1"/>
</dbReference>
<evidence type="ECO:0000256" key="2">
    <source>
        <dbReference type="ARBA" id="ARBA00022771"/>
    </source>
</evidence>
<dbReference type="GO" id="GO:0008270">
    <property type="term" value="F:zinc ion binding"/>
    <property type="evidence" value="ECO:0007669"/>
    <property type="project" value="UniProtKB-KW"/>
</dbReference>
<reference evidence="7 8" key="1">
    <citation type="journal article" date="2013" name="Nature">
        <title>Insights into bilaterian evolution from three spiralian genomes.</title>
        <authorList>
            <person name="Simakov O."/>
            <person name="Marletaz F."/>
            <person name="Cho S.J."/>
            <person name="Edsinger-Gonzales E."/>
            <person name="Havlak P."/>
            <person name="Hellsten U."/>
            <person name="Kuo D.H."/>
            <person name="Larsson T."/>
            <person name="Lv J."/>
            <person name="Arendt D."/>
            <person name="Savage R."/>
            <person name="Osoegawa K."/>
            <person name="de Jong P."/>
            <person name="Grimwood J."/>
            <person name="Chapman J.A."/>
            <person name="Shapiro H."/>
            <person name="Aerts A."/>
            <person name="Otillar R.P."/>
            <person name="Terry A.Y."/>
            <person name="Boore J.L."/>
            <person name="Grigoriev I.V."/>
            <person name="Lindberg D.R."/>
            <person name="Seaver E.C."/>
            <person name="Weisblat D.A."/>
            <person name="Putnam N.H."/>
            <person name="Rokhsar D.S."/>
        </authorList>
    </citation>
    <scope>NUCLEOTIDE SEQUENCE [LARGE SCALE GENOMIC DNA]</scope>
</reference>
<dbReference type="OMA" id="SEYSRIC"/>
<dbReference type="Proteomes" id="UP000030746">
    <property type="component" value="Unassembled WGS sequence"/>
</dbReference>
<keyword evidence="8" id="KW-1185">Reference proteome</keyword>
<evidence type="ECO:0000256" key="3">
    <source>
        <dbReference type="ARBA" id="ARBA00022833"/>
    </source>
</evidence>
<dbReference type="PANTHER" id="PTHR47696">
    <property type="entry name" value="THAP DOMAIN-CONTAINING PROTEIN 2"/>
    <property type="match status" value="1"/>
</dbReference>
<feature type="domain" description="THAP-type" evidence="6">
    <location>
        <begin position="1"/>
        <end position="70"/>
    </location>
</feature>
<gene>
    <name evidence="7" type="ORF">LOTGIDRAFT_107747</name>
</gene>
<keyword evidence="3" id="KW-0862">Zinc</keyword>
<dbReference type="RefSeq" id="XP_009063858.1">
    <property type="nucleotide sequence ID" value="XM_009065610.1"/>
</dbReference>
<dbReference type="GO" id="GO:0003677">
    <property type="term" value="F:DNA binding"/>
    <property type="evidence" value="ECO:0007669"/>
    <property type="project" value="UniProtKB-UniRule"/>
</dbReference>
<dbReference type="HOGENOM" id="CLU_2339501_0_0_1"/>
<dbReference type="EMBL" id="KB203274">
    <property type="protein sequence ID" value="ESO85617.1"/>
    <property type="molecule type" value="Genomic_DNA"/>
</dbReference>
<keyword evidence="1" id="KW-0479">Metal-binding</keyword>
<evidence type="ECO:0000256" key="4">
    <source>
        <dbReference type="ARBA" id="ARBA00023125"/>
    </source>
</evidence>
<organism evidence="7 8">
    <name type="scientific">Lottia gigantea</name>
    <name type="common">Giant owl limpet</name>
    <dbReference type="NCBI Taxonomy" id="225164"/>
    <lineage>
        <taxon>Eukaryota</taxon>
        <taxon>Metazoa</taxon>
        <taxon>Spiralia</taxon>
        <taxon>Lophotrochozoa</taxon>
        <taxon>Mollusca</taxon>
        <taxon>Gastropoda</taxon>
        <taxon>Patellogastropoda</taxon>
        <taxon>Lottioidea</taxon>
        <taxon>Lottiidae</taxon>
        <taxon>Lottia</taxon>
    </lineage>
</organism>
<dbReference type="SUPFAM" id="SSF57716">
    <property type="entry name" value="Glucocorticoid receptor-like (DNA-binding domain)"/>
    <property type="match status" value="1"/>
</dbReference>
<keyword evidence="4 5" id="KW-0238">DNA-binding</keyword>
<dbReference type="CTD" id="20230259"/>
<keyword evidence="2 5" id="KW-0863">Zinc-finger</keyword>
<dbReference type="PANTHER" id="PTHR47696:SF1">
    <property type="entry name" value="THAP DOMAIN-CONTAINING PROTEIN 2"/>
    <property type="match status" value="1"/>
</dbReference>
<accession>V3ZMS5</accession>
<dbReference type="InterPro" id="IPR026521">
    <property type="entry name" value="THAP2"/>
</dbReference>
<dbReference type="PROSITE" id="PS50950">
    <property type="entry name" value="ZF_THAP"/>
    <property type="match status" value="1"/>
</dbReference>
<dbReference type="GeneID" id="20230259"/>
<dbReference type="STRING" id="225164.V3ZMS5"/>
<evidence type="ECO:0000313" key="7">
    <source>
        <dbReference type="EMBL" id="ESO85617.1"/>
    </source>
</evidence>
<evidence type="ECO:0000256" key="1">
    <source>
        <dbReference type="ARBA" id="ARBA00022723"/>
    </source>
</evidence>
<protein>
    <recommendedName>
        <fullName evidence="6">THAP-type domain-containing protein</fullName>
    </recommendedName>
</protein>